<feature type="non-terminal residue" evidence="2">
    <location>
        <position position="1"/>
    </location>
</feature>
<dbReference type="AlphaFoldDB" id="A0A699UF37"/>
<accession>A0A699UF37</accession>
<name>A0A699UF37_TANCI</name>
<proteinExistence type="predicted"/>
<feature type="region of interest" description="Disordered" evidence="1">
    <location>
        <begin position="1"/>
        <end position="92"/>
    </location>
</feature>
<dbReference type="EMBL" id="BKCJ011318434">
    <property type="protein sequence ID" value="GFD19936.1"/>
    <property type="molecule type" value="Genomic_DNA"/>
</dbReference>
<feature type="compositionally biased region" description="Basic and acidic residues" evidence="1">
    <location>
        <begin position="52"/>
        <end position="70"/>
    </location>
</feature>
<gene>
    <name evidence="2" type="ORF">Tci_891905</name>
</gene>
<organism evidence="2">
    <name type="scientific">Tanacetum cinerariifolium</name>
    <name type="common">Dalmatian daisy</name>
    <name type="synonym">Chrysanthemum cinerariifolium</name>
    <dbReference type="NCBI Taxonomy" id="118510"/>
    <lineage>
        <taxon>Eukaryota</taxon>
        <taxon>Viridiplantae</taxon>
        <taxon>Streptophyta</taxon>
        <taxon>Embryophyta</taxon>
        <taxon>Tracheophyta</taxon>
        <taxon>Spermatophyta</taxon>
        <taxon>Magnoliopsida</taxon>
        <taxon>eudicotyledons</taxon>
        <taxon>Gunneridae</taxon>
        <taxon>Pentapetalae</taxon>
        <taxon>asterids</taxon>
        <taxon>campanulids</taxon>
        <taxon>Asterales</taxon>
        <taxon>Asteraceae</taxon>
        <taxon>Asteroideae</taxon>
        <taxon>Anthemideae</taxon>
        <taxon>Anthemidinae</taxon>
        <taxon>Tanacetum</taxon>
    </lineage>
</organism>
<evidence type="ECO:0000256" key="1">
    <source>
        <dbReference type="SAM" id="MobiDB-lite"/>
    </source>
</evidence>
<reference evidence="2" key="1">
    <citation type="journal article" date="2019" name="Sci. Rep.">
        <title>Draft genome of Tanacetum cinerariifolium, the natural source of mosquito coil.</title>
        <authorList>
            <person name="Yamashiro T."/>
            <person name="Shiraishi A."/>
            <person name="Satake H."/>
            <person name="Nakayama K."/>
        </authorList>
    </citation>
    <scope>NUCLEOTIDE SEQUENCE</scope>
</reference>
<sequence length="141" mass="15641">RSGGEHHRSGRRIHDQVLRGAGGGHGRQPAEPGLARRNRRGRRRAPDPGCGTHRDAGDRPRGVLRLEPHGGADAGGHAGHRHRPDAGGVRPIHRRRIRREYLLDRRLRADHFLDGRGVLHAVSGRQAAAGNQTDRRRSRQD</sequence>
<feature type="non-terminal residue" evidence="2">
    <location>
        <position position="141"/>
    </location>
</feature>
<protein>
    <submittedName>
        <fullName evidence="2">Uncharacterized protein</fullName>
    </submittedName>
</protein>
<comment type="caution">
    <text evidence="2">The sequence shown here is derived from an EMBL/GenBank/DDBJ whole genome shotgun (WGS) entry which is preliminary data.</text>
</comment>
<evidence type="ECO:0000313" key="2">
    <source>
        <dbReference type="EMBL" id="GFD19936.1"/>
    </source>
</evidence>
<feature type="compositionally biased region" description="Basic and acidic residues" evidence="1">
    <location>
        <begin position="1"/>
        <end position="17"/>
    </location>
</feature>